<dbReference type="PANTHER" id="PTHR47152">
    <property type="entry name" value="SLR2084 PROTEIN-RELATED"/>
    <property type="match status" value="1"/>
</dbReference>
<gene>
    <name evidence="2" type="ORF">C7B65_01105</name>
</gene>
<dbReference type="OrthoDB" id="5768410at2"/>
<dbReference type="Proteomes" id="UP000238634">
    <property type="component" value="Unassembled WGS sequence"/>
</dbReference>
<dbReference type="PANTHER" id="PTHR47152:SF4">
    <property type="entry name" value="SLR0445 PROTEIN"/>
    <property type="match status" value="1"/>
</dbReference>
<evidence type="ECO:0000313" key="3">
    <source>
        <dbReference type="Proteomes" id="UP000238634"/>
    </source>
</evidence>
<organism evidence="2 3">
    <name type="scientific">Phormidesmis priestleyi ULC007</name>
    <dbReference type="NCBI Taxonomy" id="1920490"/>
    <lineage>
        <taxon>Bacteria</taxon>
        <taxon>Bacillati</taxon>
        <taxon>Cyanobacteriota</taxon>
        <taxon>Cyanophyceae</taxon>
        <taxon>Leptolyngbyales</taxon>
        <taxon>Leptolyngbyaceae</taxon>
        <taxon>Phormidesmis</taxon>
    </lineage>
</organism>
<dbReference type="EMBL" id="PVWG01000001">
    <property type="protein sequence ID" value="PSB22262.1"/>
    <property type="molecule type" value="Genomic_DNA"/>
</dbReference>
<reference evidence="2 3" key="2">
    <citation type="submission" date="2018-03" db="EMBL/GenBank/DDBJ databases">
        <title>The ancient ancestry and fast evolution of plastids.</title>
        <authorList>
            <person name="Moore K.R."/>
            <person name="Magnabosco C."/>
            <person name="Momper L."/>
            <person name="Gold D.A."/>
            <person name="Bosak T."/>
            <person name="Fournier G.P."/>
        </authorList>
    </citation>
    <scope>NUCLEOTIDE SEQUENCE [LARGE SCALE GENOMIC DNA]</scope>
    <source>
        <strain evidence="2 3">ULC007</strain>
    </source>
</reference>
<feature type="domain" description="Putative restriction endonuclease" evidence="1">
    <location>
        <begin position="21"/>
        <end position="163"/>
    </location>
</feature>
<sequence>MTQLLVRHSTDQHLIHHGRTWEQFKLIEQGFEDSPGVRLYYYDGTIEILMLGQDHEFFSRVIGLLISVFFAEIGVEFAPTGAMTQERKGIVSAQADESYCIGDLKSKPDLSIEVIFTSGGPNKLDRYRALEMPEVWFWEDGLFSLHHLRENEYERIERSELPHLKRLDISVLTECVLIAQTSRLEAIQKIRAAAAEST</sequence>
<dbReference type="STRING" id="1920490.GCA_001895925_00770"/>
<proteinExistence type="predicted"/>
<evidence type="ECO:0000313" key="2">
    <source>
        <dbReference type="EMBL" id="PSB22262.1"/>
    </source>
</evidence>
<dbReference type="AlphaFoldDB" id="A0A2T1DP78"/>
<accession>A0A2T1DP78</accession>
<dbReference type="InterPro" id="IPR008538">
    <property type="entry name" value="Uma2"/>
</dbReference>
<dbReference type="RefSeq" id="WP_073069282.1">
    <property type="nucleotide sequence ID" value="NZ_MPPI01000001.1"/>
</dbReference>
<comment type="caution">
    <text evidence="2">The sequence shown here is derived from an EMBL/GenBank/DDBJ whole genome shotgun (WGS) entry which is preliminary data.</text>
</comment>
<reference evidence="2 3" key="1">
    <citation type="submission" date="2018-02" db="EMBL/GenBank/DDBJ databases">
        <authorList>
            <person name="Cohen D.B."/>
            <person name="Kent A.D."/>
        </authorList>
    </citation>
    <scope>NUCLEOTIDE SEQUENCE [LARGE SCALE GENOMIC DNA]</scope>
    <source>
        <strain evidence="2 3">ULC007</strain>
    </source>
</reference>
<name>A0A2T1DP78_9CYAN</name>
<keyword evidence="3" id="KW-1185">Reference proteome</keyword>
<evidence type="ECO:0000259" key="1">
    <source>
        <dbReference type="Pfam" id="PF05685"/>
    </source>
</evidence>
<protein>
    <recommendedName>
        <fullName evidence="1">Putative restriction endonuclease domain-containing protein</fullName>
    </recommendedName>
</protein>
<dbReference type="Pfam" id="PF05685">
    <property type="entry name" value="Uma2"/>
    <property type="match status" value="1"/>
</dbReference>